<accession>A0A0F9P0I7</accession>
<dbReference type="EMBL" id="LAZR01006116">
    <property type="protein sequence ID" value="KKM94605.1"/>
    <property type="molecule type" value="Genomic_DNA"/>
</dbReference>
<dbReference type="AlphaFoldDB" id="A0A0F9P0I7"/>
<feature type="transmembrane region" description="Helical" evidence="1">
    <location>
        <begin position="6"/>
        <end position="21"/>
    </location>
</feature>
<keyword evidence="1" id="KW-1133">Transmembrane helix</keyword>
<keyword evidence="1" id="KW-0812">Transmembrane</keyword>
<proteinExistence type="predicted"/>
<keyword evidence="1" id="KW-0472">Membrane</keyword>
<gene>
    <name evidence="2" type="ORF">LCGC14_1196480</name>
</gene>
<name>A0A0F9P0I7_9ZZZZ</name>
<protein>
    <submittedName>
        <fullName evidence="2">Uncharacterized protein</fullName>
    </submittedName>
</protein>
<sequence>MEIYLLIFRVLVVWVIGLALFKRRKMKGVTK</sequence>
<reference evidence="2" key="1">
    <citation type="journal article" date="2015" name="Nature">
        <title>Complex archaea that bridge the gap between prokaryotes and eukaryotes.</title>
        <authorList>
            <person name="Spang A."/>
            <person name="Saw J.H."/>
            <person name="Jorgensen S.L."/>
            <person name="Zaremba-Niedzwiedzka K."/>
            <person name="Martijn J."/>
            <person name="Lind A.E."/>
            <person name="van Eijk R."/>
            <person name="Schleper C."/>
            <person name="Guy L."/>
            <person name="Ettema T.J."/>
        </authorList>
    </citation>
    <scope>NUCLEOTIDE SEQUENCE</scope>
</reference>
<evidence type="ECO:0000256" key="1">
    <source>
        <dbReference type="SAM" id="Phobius"/>
    </source>
</evidence>
<organism evidence="2">
    <name type="scientific">marine sediment metagenome</name>
    <dbReference type="NCBI Taxonomy" id="412755"/>
    <lineage>
        <taxon>unclassified sequences</taxon>
        <taxon>metagenomes</taxon>
        <taxon>ecological metagenomes</taxon>
    </lineage>
</organism>
<comment type="caution">
    <text evidence="2">The sequence shown here is derived from an EMBL/GenBank/DDBJ whole genome shotgun (WGS) entry which is preliminary data.</text>
</comment>
<evidence type="ECO:0000313" key="2">
    <source>
        <dbReference type="EMBL" id="KKM94605.1"/>
    </source>
</evidence>